<evidence type="ECO:0000256" key="7">
    <source>
        <dbReference type="ARBA" id="ARBA00023002"/>
    </source>
</evidence>
<keyword evidence="6" id="KW-0479">Metal-binding</keyword>
<dbReference type="GO" id="GO:0010181">
    <property type="term" value="F:FMN binding"/>
    <property type="evidence" value="ECO:0007669"/>
    <property type="project" value="InterPro"/>
</dbReference>
<evidence type="ECO:0000256" key="4">
    <source>
        <dbReference type="ARBA" id="ARBA00022630"/>
    </source>
</evidence>
<evidence type="ECO:0000256" key="9">
    <source>
        <dbReference type="ARBA" id="ARBA00023014"/>
    </source>
</evidence>
<dbReference type="Gene3D" id="3.20.20.70">
    <property type="entry name" value="Aldolase class I"/>
    <property type="match status" value="1"/>
</dbReference>
<keyword evidence="8" id="KW-0408">Iron</keyword>
<protein>
    <recommendedName>
        <fullName evidence="13">NADH:flavin oxidoreductase/NADH oxidase N-terminal domain-containing protein</fullName>
    </recommendedName>
</protein>
<evidence type="ECO:0000256" key="5">
    <source>
        <dbReference type="ARBA" id="ARBA00022643"/>
    </source>
</evidence>
<evidence type="ECO:0000259" key="11">
    <source>
        <dbReference type="Pfam" id="PF07992"/>
    </source>
</evidence>
<dbReference type="Pfam" id="PF07992">
    <property type="entry name" value="Pyr_redox_2"/>
    <property type="match status" value="1"/>
</dbReference>
<accession>A0A0F9FK75</accession>
<dbReference type="AlphaFoldDB" id="A0A0F9FK75"/>
<dbReference type="PANTHER" id="PTHR42917">
    <property type="entry name" value="2,4-DIENOYL-COA REDUCTASE"/>
    <property type="match status" value="1"/>
</dbReference>
<evidence type="ECO:0000256" key="2">
    <source>
        <dbReference type="ARBA" id="ARBA00001966"/>
    </source>
</evidence>
<dbReference type="SUPFAM" id="SSF51395">
    <property type="entry name" value="FMN-linked oxidoreductases"/>
    <property type="match status" value="1"/>
</dbReference>
<proteinExistence type="inferred from homology"/>
<dbReference type="Pfam" id="PF00724">
    <property type="entry name" value="Oxidored_FMN"/>
    <property type="match status" value="1"/>
</dbReference>
<dbReference type="GO" id="GO:0046872">
    <property type="term" value="F:metal ion binding"/>
    <property type="evidence" value="ECO:0007669"/>
    <property type="project" value="UniProtKB-KW"/>
</dbReference>
<dbReference type="GO" id="GO:0051536">
    <property type="term" value="F:iron-sulfur cluster binding"/>
    <property type="evidence" value="ECO:0007669"/>
    <property type="project" value="UniProtKB-KW"/>
</dbReference>
<dbReference type="EMBL" id="LAZR01032237">
    <property type="protein sequence ID" value="KKL51472.1"/>
    <property type="molecule type" value="Genomic_DNA"/>
</dbReference>
<keyword evidence="9" id="KW-0411">Iron-sulfur</keyword>
<evidence type="ECO:0000259" key="10">
    <source>
        <dbReference type="Pfam" id="PF00724"/>
    </source>
</evidence>
<evidence type="ECO:0000256" key="6">
    <source>
        <dbReference type="ARBA" id="ARBA00022723"/>
    </source>
</evidence>
<dbReference type="Gene3D" id="3.50.50.60">
    <property type="entry name" value="FAD/NAD(P)-binding domain"/>
    <property type="match status" value="1"/>
</dbReference>
<evidence type="ECO:0000256" key="1">
    <source>
        <dbReference type="ARBA" id="ARBA00001917"/>
    </source>
</evidence>
<dbReference type="PANTHER" id="PTHR42917:SF2">
    <property type="entry name" value="2,4-DIENOYL-COA REDUCTASE [(2E)-ENOYL-COA-PRODUCING]"/>
    <property type="match status" value="1"/>
</dbReference>
<evidence type="ECO:0008006" key="13">
    <source>
        <dbReference type="Google" id="ProtNLM"/>
    </source>
</evidence>
<evidence type="ECO:0000256" key="8">
    <source>
        <dbReference type="ARBA" id="ARBA00023004"/>
    </source>
</evidence>
<name>A0A0F9FK75_9ZZZZ</name>
<comment type="cofactor">
    <cofactor evidence="2">
        <name>[4Fe-4S] cluster</name>
        <dbReference type="ChEBI" id="CHEBI:49883"/>
    </cofactor>
</comment>
<keyword evidence="4" id="KW-0285">Flavoprotein</keyword>
<organism evidence="12">
    <name type="scientific">marine sediment metagenome</name>
    <dbReference type="NCBI Taxonomy" id="412755"/>
    <lineage>
        <taxon>unclassified sequences</taxon>
        <taxon>metagenomes</taxon>
        <taxon>ecological metagenomes</taxon>
    </lineage>
</organism>
<feature type="non-terminal residue" evidence="12">
    <location>
        <position position="1"/>
    </location>
</feature>
<dbReference type="PRINTS" id="PR00368">
    <property type="entry name" value="FADPNR"/>
</dbReference>
<feature type="domain" description="NADH:flavin oxidoreductase/NADH oxidase N-terminal" evidence="10">
    <location>
        <begin position="4"/>
        <end position="256"/>
    </location>
</feature>
<reference evidence="12" key="1">
    <citation type="journal article" date="2015" name="Nature">
        <title>Complex archaea that bridge the gap between prokaryotes and eukaryotes.</title>
        <authorList>
            <person name="Spang A."/>
            <person name="Saw J.H."/>
            <person name="Jorgensen S.L."/>
            <person name="Zaremba-Niedzwiedzka K."/>
            <person name="Martijn J."/>
            <person name="Lind A.E."/>
            <person name="van Eijk R."/>
            <person name="Schleper C."/>
            <person name="Guy L."/>
            <person name="Ettema T.J."/>
        </authorList>
    </citation>
    <scope>NUCLEOTIDE SEQUENCE</scope>
</reference>
<comment type="caution">
    <text evidence="12">The sequence shown here is derived from an EMBL/GenBank/DDBJ whole genome shotgun (WGS) entry which is preliminary data.</text>
</comment>
<sequence length="568" mass="62581">SVLGHQRVVRNFHLEGMKVSCQILHGGAICDPNMTGHPAVSATEKGSVYGIPCKALSTDEAEERAQMYVDAAARIQEAGYDAVNVHSCQGTLIQQFMSPYTNTRTDKFGEDRGLFPEMVAKGIKERCGQDYPVIWRLAAHEFMEYLGEPGYTEEWGKTIAQRLEPYVDCFDVTGGRIGFTAMYAFPSPYPERATRVHLATEIKSVVKVPVMGVAKIMDTKIAEDVVASGRCDLAMMCRPAIADPWFARKAIEGRPEDIRKCIACNVCLQCLWDQQYVNCAVNPTYGKEEQMELKPAIRPKKVMVIGGGVGGMETAITCAQRGHRVDLYEKDEELGGLLQHVASTHPRLNTRDLRNIVDYHIAQVEKTEGLTVHLETAVTAELVENENPDAVVVAVGSGEKLPEIPGIDLANVVTNEDYLRSEGEMEIGDTVVVIGGNYGAETAVSLARDGKNVTMVEESDTVNRPVYSVDLYARLFQLDGYVKDENITVLTETRAVEINGEGVVVENAEGRKTLPADSVIIAWGRQPRVECYEALKGKVKEIYKIGDCKEVRSVEWAIAEAANVSRQI</sequence>
<evidence type="ECO:0000313" key="12">
    <source>
        <dbReference type="EMBL" id="KKL51472.1"/>
    </source>
</evidence>
<keyword evidence="5" id="KW-0288">FMN</keyword>
<dbReference type="InterPro" id="IPR023753">
    <property type="entry name" value="FAD/NAD-binding_dom"/>
</dbReference>
<dbReference type="InterPro" id="IPR036188">
    <property type="entry name" value="FAD/NAD-bd_sf"/>
</dbReference>
<dbReference type="SUPFAM" id="SSF51905">
    <property type="entry name" value="FAD/NAD(P)-binding domain"/>
    <property type="match status" value="1"/>
</dbReference>
<gene>
    <name evidence="12" type="ORF">LCGC14_2295150</name>
</gene>
<comment type="similarity">
    <text evidence="3">In the N-terminal section; belongs to the NADH:flavin oxidoreductase/NADH oxidase family.</text>
</comment>
<comment type="cofactor">
    <cofactor evidence="1">
        <name>FMN</name>
        <dbReference type="ChEBI" id="CHEBI:58210"/>
    </cofactor>
</comment>
<dbReference type="GO" id="GO:0016491">
    <property type="term" value="F:oxidoreductase activity"/>
    <property type="evidence" value="ECO:0007669"/>
    <property type="project" value="UniProtKB-KW"/>
</dbReference>
<keyword evidence="7" id="KW-0560">Oxidoreductase</keyword>
<dbReference type="InterPro" id="IPR051793">
    <property type="entry name" value="NADH:flavin_oxidoreductase"/>
</dbReference>
<dbReference type="InterPro" id="IPR001155">
    <property type="entry name" value="OxRdtase_FMN_N"/>
</dbReference>
<evidence type="ECO:0000256" key="3">
    <source>
        <dbReference type="ARBA" id="ARBA00011048"/>
    </source>
</evidence>
<dbReference type="InterPro" id="IPR013785">
    <property type="entry name" value="Aldolase_TIM"/>
</dbReference>
<feature type="domain" description="FAD/NAD(P)-binding" evidence="11">
    <location>
        <begin position="300"/>
        <end position="540"/>
    </location>
</feature>
<dbReference type="PRINTS" id="PR00411">
    <property type="entry name" value="PNDRDTASEI"/>
</dbReference>
<dbReference type="Gene3D" id="3.40.50.720">
    <property type="entry name" value="NAD(P)-binding Rossmann-like Domain"/>
    <property type="match status" value="1"/>
</dbReference>